<organism evidence="10 11">
    <name type="scientific">Antricoccus suffuscus</name>
    <dbReference type="NCBI Taxonomy" id="1629062"/>
    <lineage>
        <taxon>Bacteria</taxon>
        <taxon>Bacillati</taxon>
        <taxon>Actinomycetota</taxon>
        <taxon>Actinomycetes</taxon>
        <taxon>Geodermatophilales</taxon>
        <taxon>Antricoccaceae</taxon>
        <taxon>Antricoccus</taxon>
    </lineage>
</organism>
<dbReference type="InterPro" id="IPR037185">
    <property type="entry name" value="EmrE-like"/>
</dbReference>
<keyword evidence="3" id="KW-0813">Transport</keyword>
<dbReference type="OrthoDB" id="369870at2"/>
<evidence type="ECO:0000256" key="5">
    <source>
        <dbReference type="ARBA" id="ARBA00022692"/>
    </source>
</evidence>
<dbReference type="SUPFAM" id="SSF103481">
    <property type="entry name" value="Multidrug resistance efflux transporter EmrE"/>
    <property type="match status" value="2"/>
</dbReference>
<feature type="domain" description="EamA" evidence="9">
    <location>
        <begin position="6"/>
        <end position="141"/>
    </location>
</feature>
<gene>
    <name evidence="10" type="ORF">CLV47_12142</name>
</gene>
<evidence type="ECO:0000256" key="3">
    <source>
        <dbReference type="ARBA" id="ARBA00022448"/>
    </source>
</evidence>
<dbReference type="PANTHER" id="PTHR22911">
    <property type="entry name" value="ACYL-MALONYL CONDENSING ENZYME-RELATED"/>
    <property type="match status" value="1"/>
</dbReference>
<feature type="transmembrane region" description="Helical" evidence="8">
    <location>
        <begin position="125"/>
        <end position="143"/>
    </location>
</feature>
<comment type="similarity">
    <text evidence="2">Belongs to the EamA transporter family.</text>
</comment>
<evidence type="ECO:0000256" key="7">
    <source>
        <dbReference type="ARBA" id="ARBA00023136"/>
    </source>
</evidence>
<protein>
    <submittedName>
        <fullName evidence="10">Chloramphenicol-sensitive protein RarD</fullName>
    </submittedName>
</protein>
<evidence type="ECO:0000256" key="1">
    <source>
        <dbReference type="ARBA" id="ARBA00004651"/>
    </source>
</evidence>
<dbReference type="Pfam" id="PF00892">
    <property type="entry name" value="EamA"/>
    <property type="match status" value="1"/>
</dbReference>
<dbReference type="AlphaFoldDB" id="A0A2T0ZJU3"/>
<dbReference type="EMBL" id="PVUE01000021">
    <property type="protein sequence ID" value="PRZ36606.1"/>
    <property type="molecule type" value="Genomic_DNA"/>
</dbReference>
<dbReference type="PANTHER" id="PTHR22911:SF137">
    <property type="entry name" value="SOLUTE CARRIER FAMILY 35 MEMBER G2-RELATED"/>
    <property type="match status" value="1"/>
</dbReference>
<feature type="transmembrane region" description="Helical" evidence="8">
    <location>
        <begin position="37"/>
        <end position="59"/>
    </location>
</feature>
<dbReference type="GO" id="GO:0005886">
    <property type="term" value="C:plasma membrane"/>
    <property type="evidence" value="ECO:0007669"/>
    <property type="project" value="UniProtKB-SubCell"/>
</dbReference>
<feature type="transmembrane region" description="Helical" evidence="8">
    <location>
        <begin position="71"/>
        <end position="92"/>
    </location>
</feature>
<feature type="transmembrane region" description="Helical" evidence="8">
    <location>
        <begin position="242"/>
        <end position="259"/>
    </location>
</feature>
<keyword evidence="5 8" id="KW-0812">Transmembrane</keyword>
<dbReference type="Proteomes" id="UP000237752">
    <property type="component" value="Unassembled WGS sequence"/>
</dbReference>
<evidence type="ECO:0000313" key="10">
    <source>
        <dbReference type="EMBL" id="PRZ36606.1"/>
    </source>
</evidence>
<evidence type="ECO:0000256" key="2">
    <source>
        <dbReference type="ARBA" id="ARBA00007362"/>
    </source>
</evidence>
<keyword evidence="4" id="KW-1003">Cell membrane</keyword>
<feature type="transmembrane region" description="Helical" evidence="8">
    <location>
        <begin position="7"/>
        <end position="25"/>
    </location>
</feature>
<keyword evidence="7 8" id="KW-0472">Membrane</keyword>
<dbReference type="NCBIfam" id="TIGR00688">
    <property type="entry name" value="rarD"/>
    <property type="match status" value="1"/>
</dbReference>
<feature type="transmembrane region" description="Helical" evidence="8">
    <location>
        <begin position="149"/>
        <end position="165"/>
    </location>
</feature>
<evidence type="ECO:0000256" key="6">
    <source>
        <dbReference type="ARBA" id="ARBA00022989"/>
    </source>
</evidence>
<name>A0A2T0ZJU3_9ACTN</name>
<reference evidence="10 11" key="1">
    <citation type="submission" date="2018-03" db="EMBL/GenBank/DDBJ databases">
        <title>Genomic Encyclopedia of Archaeal and Bacterial Type Strains, Phase II (KMG-II): from individual species to whole genera.</title>
        <authorList>
            <person name="Goeker M."/>
        </authorList>
    </citation>
    <scope>NUCLEOTIDE SEQUENCE [LARGE SCALE GENOMIC DNA]</scope>
    <source>
        <strain evidence="10 11">DSM 100065</strain>
    </source>
</reference>
<keyword evidence="11" id="KW-1185">Reference proteome</keyword>
<accession>A0A2T0ZJU3</accession>
<evidence type="ECO:0000256" key="8">
    <source>
        <dbReference type="SAM" id="Phobius"/>
    </source>
</evidence>
<evidence type="ECO:0000256" key="4">
    <source>
        <dbReference type="ARBA" id="ARBA00022475"/>
    </source>
</evidence>
<comment type="subcellular location">
    <subcellularLocation>
        <location evidence="1">Cell membrane</location>
        <topology evidence="1">Multi-pass membrane protein</topology>
    </subcellularLocation>
</comment>
<dbReference type="InterPro" id="IPR000620">
    <property type="entry name" value="EamA_dom"/>
</dbReference>
<feature type="transmembrane region" description="Helical" evidence="8">
    <location>
        <begin position="98"/>
        <end position="118"/>
    </location>
</feature>
<keyword evidence="6 8" id="KW-1133">Transmembrane helix</keyword>
<comment type="caution">
    <text evidence="10">The sequence shown here is derived from an EMBL/GenBank/DDBJ whole genome shotgun (WGS) entry which is preliminary data.</text>
</comment>
<feature type="transmembrane region" description="Helical" evidence="8">
    <location>
        <begin position="177"/>
        <end position="197"/>
    </location>
</feature>
<feature type="transmembrane region" description="Helical" evidence="8">
    <location>
        <begin position="265"/>
        <end position="286"/>
    </location>
</feature>
<sequence length="315" mass="34281">MSNARKGLLAGIAAYSVWGLFALYWRWLGDIGAFELIAHRIVWSFVTIGIIILALRRWAEVKAALRKPKTALILTAASLAIGINWTIFVWGVNAGHTIEVSLGTFTTPLVSVAFGVIIFKERLGVLQWIALGLATIALVYLAFDYGRPPWLALGIGVTFSSYSLLKKITPTAPLPGLLTETIVLLPVALLVIAFLGVRGQTEFGHHGLANTLLVLTVGLVTVLPLVLFAVSAQIVPLSTVGILQYITPTLQLITGIFIFREPMPMARLIGFGLVWVALILYTYDALRKMSRSRRTRVTSEASVTDEMSVGVTEPI</sequence>
<dbReference type="RefSeq" id="WP_106350666.1">
    <property type="nucleotide sequence ID" value="NZ_PVUE01000021.1"/>
</dbReference>
<feature type="transmembrane region" description="Helical" evidence="8">
    <location>
        <begin position="209"/>
        <end position="230"/>
    </location>
</feature>
<evidence type="ECO:0000259" key="9">
    <source>
        <dbReference type="Pfam" id="PF00892"/>
    </source>
</evidence>
<evidence type="ECO:0000313" key="11">
    <source>
        <dbReference type="Proteomes" id="UP000237752"/>
    </source>
</evidence>
<proteinExistence type="inferred from homology"/>
<dbReference type="InterPro" id="IPR004626">
    <property type="entry name" value="RarD"/>
</dbReference>